<evidence type="ECO:0000313" key="2">
    <source>
        <dbReference type="EMBL" id="MBP1857145.1"/>
    </source>
</evidence>
<organism evidence="2 3">
    <name type="scientific">Rhizobium herbae</name>
    <dbReference type="NCBI Taxonomy" id="508661"/>
    <lineage>
        <taxon>Bacteria</taxon>
        <taxon>Pseudomonadati</taxon>
        <taxon>Pseudomonadota</taxon>
        <taxon>Alphaproteobacteria</taxon>
        <taxon>Hyphomicrobiales</taxon>
        <taxon>Rhizobiaceae</taxon>
        <taxon>Rhizobium/Agrobacterium group</taxon>
        <taxon>Rhizobium</taxon>
    </lineage>
</organism>
<comment type="caution">
    <text evidence="2">The sequence shown here is derived from an EMBL/GenBank/DDBJ whole genome shotgun (WGS) entry which is preliminary data.</text>
</comment>
<keyword evidence="3" id="KW-1185">Reference proteome</keyword>
<sequence>MRGTFRDFGAGRPLIRRCAPPSPRRGEEGASRNSEAIVLPPCGEMAEVTGSEFEVPPSVGFADISPTRGEIGSVVVAVTPPRRRAPTLPLKGRVFR</sequence>
<dbReference type="Proteomes" id="UP000823786">
    <property type="component" value="Unassembled WGS sequence"/>
</dbReference>
<evidence type="ECO:0000313" key="3">
    <source>
        <dbReference type="Proteomes" id="UP000823786"/>
    </source>
</evidence>
<dbReference type="EMBL" id="JAGGJV010000001">
    <property type="protein sequence ID" value="MBP1857145.1"/>
    <property type="molecule type" value="Genomic_DNA"/>
</dbReference>
<feature type="region of interest" description="Disordered" evidence="1">
    <location>
        <begin position="1"/>
        <end position="35"/>
    </location>
</feature>
<name>A0ABS4EGS0_9HYPH</name>
<gene>
    <name evidence="2" type="ORF">J2Z75_000625</name>
</gene>
<reference evidence="2 3" key="1">
    <citation type="submission" date="2021-03" db="EMBL/GenBank/DDBJ databases">
        <title>Genomic Encyclopedia of Type Strains, Phase IV (KMG-IV): sequencing the most valuable type-strain genomes for metagenomic binning, comparative biology and taxonomic classification.</title>
        <authorList>
            <person name="Goeker M."/>
        </authorList>
    </citation>
    <scope>NUCLEOTIDE SEQUENCE [LARGE SCALE GENOMIC DNA]</scope>
    <source>
        <strain evidence="2 3">DSM 26427</strain>
    </source>
</reference>
<protein>
    <submittedName>
        <fullName evidence="2">Uncharacterized protein</fullName>
    </submittedName>
</protein>
<accession>A0ABS4EGS0</accession>
<evidence type="ECO:0000256" key="1">
    <source>
        <dbReference type="SAM" id="MobiDB-lite"/>
    </source>
</evidence>
<proteinExistence type="predicted"/>